<evidence type="ECO:0000256" key="4">
    <source>
        <dbReference type="ARBA" id="ARBA00022692"/>
    </source>
</evidence>
<comment type="similarity">
    <text evidence="11">Belongs to the amiloride-sensitive sodium channel (TC 1.A.6) family.</text>
</comment>
<keyword evidence="6" id="KW-0915">Sodium</keyword>
<evidence type="ECO:0000256" key="6">
    <source>
        <dbReference type="ARBA" id="ARBA00023053"/>
    </source>
</evidence>
<gene>
    <name evidence="13" type="ORF">TR141180</name>
</gene>
<keyword evidence="4 11" id="KW-0812">Transmembrane</keyword>
<dbReference type="Pfam" id="PF00858">
    <property type="entry name" value="ASC"/>
    <property type="match status" value="1"/>
</dbReference>
<feature type="transmembrane region" description="Helical" evidence="12">
    <location>
        <begin position="48"/>
        <end position="73"/>
    </location>
</feature>
<keyword evidence="8 12" id="KW-0472">Membrane</keyword>
<keyword evidence="10 11" id="KW-0407">Ion channel</keyword>
<sequence>MLGYTRSKIQRWHEAYGVDLQSLSFHGVAGPLVPLVKTICHPVRHIRLIWAIFCLIMSTAVVSSFTVVMMKYLTHVTVIRLDQTGLEDGVQPPSLTICLGEHRTTELEKIFSSIDNWQMMPGAQVACQRRGSVSWSSQTDGRSVVFAGTAHYNVSFAVSPPAPMSISVTEQVPYPPHDVCTTFKLNHSCFGEQKFWKLLMVKIQLADPSKILSRQSKVIIHEAEGFPLDNYGRYLYEQLVPGAQLNIFYSKNIQKNLNSRNRPCSSSPISVLGKEFIYDQAACQWKETCRHLHEDCHCYCPLELLKKIGRPEPYKLWPTLSLPGADAGSFCAQKCMHEQGLLLMNTSVCPFACYKTTYQKHNQFLFDDETELNSVKLMLMQSDAIETRVEEELYGLAKLFSEIGGLSSFFFGFSCLIIFDLLEACVRLWISWCQAERGRLRAKRKTDSQPEMAKGTSRRIPSRHRWLPLQPQGYFPGIPYTPHCLPLGDESPLSALIRKPTLALDEAAQTAHPNVELNAREPTSCEAASTKCQERIQQEYSFCATWVLEDIEPVSAFVEIKL</sequence>
<evidence type="ECO:0000313" key="13">
    <source>
        <dbReference type="EMBL" id="JAP44343.1"/>
    </source>
</evidence>
<reference evidence="13" key="1">
    <citation type="submission" date="2016-01" db="EMBL/GenBank/DDBJ databases">
        <title>Reference transcriptome for the parasite Schistocephalus solidus: insights into the molecular evolution of parasitism.</title>
        <authorList>
            <person name="Hebert F.O."/>
            <person name="Grambauer S."/>
            <person name="Barber I."/>
            <person name="Landry C.R."/>
            <person name="Aubin-Horth N."/>
        </authorList>
    </citation>
    <scope>NUCLEOTIDE SEQUENCE</scope>
</reference>
<protein>
    <submittedName>
        <fullName evidence="13">Amiloride-sensitive sodium channel</fullName>
    </submittedName>
</protein>
<dbReference type="PANTHER" id="PTHR11690">
    <property type="entry name" value="AMILORIDE-SENSITIVE SODIUM CHANNEL-RELATED"/>
    <property type="match status" value="1"/>
</dbReference>
<evidence type="ECO:0000256" key="9">
    <source>
        <dbReference type="ARBA" id="ARBA00023201"/>
    </source>
</evidence>
<evidence type="ECO:0000256" key="5">
    <source>
        <dbReference type="ARBA" id="ARBA00022989"/>
    </source>
</evidence>
<name>A0A0X3NYA1_SCHSO</name>
<organism evidence="13">
    <name type="scientific">Schistocephalus solidus</name>
    <name type="common">Tapeworm</name>
    <dbReference type="NCBI Taxonomy" id="70667"/>
    <lineage>
        <taxon>Eukaryota</taxon>
        <taxon>Metazoa</taxon>
        <taxon>Spiralia</taxon>
        <taxon>Lophotrochozoa</taxon>
        <taxon>Platyhelminthes</taxon>
        <taxon>Cestoda</taxon>
        <taxon>Eucestoda</taxon>
        <taxon>Diphyllobothriidea</taxon>
        <taxon>Diphyllobothriidae</taxon>
        <taxon>Schistocephalus</taxon>
    </lineage>
</organism>
<keyword evidence="5 12" id="KW-1133">Transmembrane helix</keyword>
<dbReference type="GO" id="GO:0015280">
    <property type="term" value="F:ligand-gated sodium channel activity"/>
    <property type="evidence" value="ECO:0007669"/>
    <property type="project" value="TreeGrafter"/>
</dbReference>
<evidence type="ECO:0000256" key="2">
    <source>
        <dbReference type="ARBA" id="ARBA00022448"/>
    </source>
</evidence>
<dbReference type="GO" id="GO:0005886">
    <property type="term" value="C:plasma membrane"/>
    <property type="evidence" value="ECO:0007669"/>
    <property type="project" value="TreeGrafter"/>
</dbReference>
<comment type="subcellular location">
    <subcellularLocation>
        <location evidence="1">Membrane</location>
        <topology evidence="1">Multi-pass membrane protein</topology>
    </subcellularLocation>
</comment>
<keyword evidence="2 11" id="KW-0813">Transport</keyword>
<evidence type="ECO:0000256" key="8">
    <source>
        <dbReference type="ARBA" id="ARBA00023136"/>
    </source>
</evidence>
<evidence type="ECO:0000256" key="12">
    <source>
        <dbReference type="SAM" id="Phobius"/>
    </source>
</evidence>
<accession>A0A0X3NYA1</accession>
<evidence type="ECO:0000256" key="1">
    <source>
        <dbReference type="ARBA" id="ARBA00004141"/>
    </source>
</evidence>
<dbReference type="EMBL" id="GEEE01018882">
    <property type="protein sequence ID" value="JAP44343.1"/>
    <property type="molecule type" value="Transcribed_RNA"/>
</dbReference>
<dbReference type="InterPro" id="IPR001873">
    <property type="entry name" value="ENaC"/>
</dbReference>
<evidence type="ECO:0000256" key="10">
    <source>
        <dbReference type="ARBA" id="ARBA00023303"/>
    </source>
</evidence>
<keyword evidence="9 11" id="KW-0739">Sodium transport</keyword>
<evidence type="ECO:0000256" key="7">
    <source>
        <dbReference type="ARBA" id="ARBA00023065"/>
    </source>
</evidence>
<keyword evidence="3 11" id="KW-0894">Sodium channel</keyword>
<dbReference type="AlphaFoldDB" id="A0A0X3NYA1"/>
<keyword evidence="7 11" id="KW-0406">Ion transport</keyword>
<proteinExistence type="inferred from homology"/>
<evidence type="ECO:0000256" key="3">
    <source>
        <dbReference type="ARBA" id="ARBA00022461"/>
    </source>
</evidence>
<evidence type="ECO:0000256" key="11">
    <source>
        <dbReference type="RuleBase" id="RU000679"/>
    </source>
</evidence>
<dbReference type="Gene3D" id="1.10.287.770">
    <property type="entry name" value="YojJ-like"/>
    <property type="match status" value="1"/>
</dbReference>